<dbReference type="InterPro" id="IPR050194">
    <property type="entry name" value="Glycosyltransferase_grp1"/>
</dbReference>
<dbReference type="PANTHER" id="PTHR45947:SF3">
    <property type="entry name" value="SULFOQUINOVOSYL TRANSFERASE SQD2"/>
    <property type="match status" value="1"/>
</dbReference>
<dbReference type="Gene3D" id="3.40.50.2000">
    <property type="entry name" value="Glycogen Phosphorylase B"/>
    <property type="match status" value="2"/>
</dbReference>
<evidence type="ECO:0000259" key="1">
    <source>
        <dbReference type="Pfam" id="PF00534"/>
    </source>
</evidence>
<gene>
    <name evidence="2" type="ORF">AAIA72_09115</name>
</gene>
<dbReference type="InterPro" id="IPR001296">
    <property type="entry name" value="Glyco_trans_1"/>
</dbReference>
<name>A0AB39USM7_9GAMM</name>
<proteinExistence type="predicted"/>
<dbReference type="SUPFAM" id="SSF53756">
    <property type="entry name" value="UDP-Glycosyltransferase/glycogen phosphorylase"/>
    <property type="match status" value="1"/>
</dbReference>
<protein>
    <submittedName>
        <fullName evidence="2">Glycosyltransferase family 4 protein</fullName>
        <ecNumber evidence="2">2.4.-.-</ecNumber>
    </submittedName>
</protein>
<dbReference type="GO" id="GO:0016757">
    <property type="term" value="F:glycosyltransferase activity"/>
    <property type="evidence" value="ECO:0007669"/>
    <property type="project" value="UniProtKB-KW"/>
</dbReference>
<dbReference type="EC" id="2.4.-.-" evidence="2"/>
<evidence type="ECO:0000313" key="2">
    <source>
        <dbReference type="EMBL" id="XDT70971.1"/>
    </source>
</evidence>
<dbReference type="RefSeq" id="WP_369600012.1">
    <property type="nucleotide sequence ID" value="NZ_CP154858.1"/>
</dbReference>
<dbReference type="CDD" id="cd03801">
    <property type="entry name" value="GT4_PimA-like"/>
    <property type="match status" value="1"/>
</dbReference>
<accession>A0AB39USM7</accession>
<keyword evidence="2" id="KW-0808">Transferase</keyword>
<dbReference type="AlphaFoldDB" id="A0AB39USM7"/>
<dbReference type="EMBL" id="CP154858">
    <property type="protein sequence ID" value="XDT70971.1"/>
    <property type="molecule type" value="Genomic_DNA"/>
</dbReference>
<dbReference type="KEGG" id="tcd:AAIA72_09115"/>
<dbReference type="Pfam" id="PF00534">
    <property type="entry name" value="Glycos_transf_1"/>
    <property type="match status" value="1"/>
</dbReference>
<reference evidence="2" key="1">
    <citation type="submission" date="2024-05" db="EMBL/GenBank/DDBJ databases">
        <title>Genome sequencing of novel strain.</title>
        <authorList>
            <person name="Ganbat D."/>
            <person name="Ganbat S."/>
            <person name="Lee S.-J."/>
        </authorList>
    </citation>
    <scope>NUCLEOTIDE SEQUENCE</scope>
    <source>
        <strain evidence="2">SMD15-11</strain>
    </source>
</reference>
<dbReference type="PANTHER" id="PTHR45947">
    <property type="entry name" value="SULFOQUINOVOSYL TRANSFERASE SQD2"/>
    <property type="match status" value="1"/>
</dbReference>
<organism evidence="2">
    <name type="scientific">Thermohahella caldifontis</name>
    <dbReference type="NCBI Taxonomy" id="3142973"/>
    <lineage>
        <taxon>Bacteria</taxon>
        <taxon>Pseudomonadati</taxon>
        <taxon>Pseudomonadota</taxon>
        <taxon>Gammaproteobacteria</taxon>
        <taxon>Oceanospirillales</taxon>
        <taxon>Hahellaceae</taxon>
        <taxon>Thermohahella</taxon>
    </lineage>
</organism>
<feature type="domain" description="Glycosyl transferase family 1" evidence="1">
    <location>
        <begin position="109"/>
        <end position="271"/>
    </location>
</feature>
<sequence length="297" mass="33984">MTAIVASFAAIFSGARTFFWQSGTTHEWDWAQPFGFKKLRWFLKSYIPGFVARKMTTYFVTGPEYMVDYYESIVGVKKEKIKLLYNDIDIERFSCSTTEKRIAKTDFLNSLSLPADTKILLIVHRLSPVRRTGFYFRQLLLRFKGAAEASKTIIVIAGGGCELEELKKISAEYELENKCVFMGEVPNNKIQSLYKVADLFLHPTFNEGFPRVILEAMASGLPIVSTNAGGSEQLVGPKQKMFVVDKNDPVMFTNKVVELLNDCRLQQSLAYENLEYVRRFSTENVVLMYKKVLFDEK</sequence>
<keyword evidence="2" id="KW-0328">Glycosyltransferase</keyword>